<dbReference type="InterPro" id="IPR036179">
    <property type="entry name" value="Ig-like_dom_sf"/>
</dbReference>
<dbReference type="SMART" id="SM00408">
    <property type="entry name" value="IGc2"/>
    <property type="match status" value="3"/>
</dbReference>
<feature type="disulfide bond" evidence="8">
    <location>
        <begin position="100"/>
        <end position="106"/>
    </location>
</feature>
<dbReference type="FunFam" id="2.60.120.830:FF:000002">
    <property type="entry name" value="ADAMTS like 1"/>
    <property type="match status" value="1"/>
</dbReference>
<dbReference type="FunFam" id="2.20.100.10:FF:000076">
    <property type="entry name" value="ADAMTS-like protein 3"/>
    <property type="match status" value="1"/>
</dbReference>
<dbReference type="SMART" id="SM00409">
    <property type="entry name" value="IG"/>
    <property type="match status" value="3"/>
</dbReference>
<comment type="subcellular location">
    <subcellularLocation>
        <location evidence="1">Secreted</location>
        <location evidence="1">Extracellular space</location>
        <location evidence="1">Extracellular matrix</location>
    </subcellularLocation>
</comment>
<evidence type="ECO:0000256" key="3">
    <source>
        <dbReference type="ARBA" id="ARBA00022530"/>
    </source>
</evidence>
<dbReference type="PRINTS" id="PR01857">
    <property type="entry name" value="ADAMTSFAMILY"/>
</dbReference>
<dbReference type="GeneID" id="102837260"/>
<evidence type="ECO:0000256" key="6">
    <source>
        <dbReference type="ARBA" id="ARBA00023157"/>
    </source>
</evidence>
<dbReference type="InterPro" id="IPR036383">
    <property type="entry name" value="TSP1_rpt_sf"/>
</dbReference>
<feature type="domain" description="PLAC" evidence="11">
    <location>
        <begin position="1661"/>
        <end position="1697"/>
    </location>
</feature>
<feature type="domain" description="Ig-like" evidence="10">
    <location>
        <begin position="1185"/>
        <end position="1278"/>
    </location>
</feature>
<dbReference type="FunFam" id="2.20.100.10:FF:000009">
    <property type="entry name" value="ADAMTS-like protein 3 isoform A"/>
    <property type="match status" value="1"/>
</dbReference>
<dbReference type="SMART" id="SM00209">
    <property type="entry name" value="TSP1"/>
    <property type="match status" value="12"/>
</dbReference>
<evidence type="ECO:0000256" key="1">
    <source>
        <dbReference type="ARBA" id="ARBA00004498"/>
    </source>
</evidence>
<accession>A0A9B0U268</accession>
<evidence type="ECO:0000256" key="9">
    <source>
        <dbReference type="SAM" id="MobiDB-lite"/>
    </source>
</evidence>
<dbReference type="InterPro" id="IPR010909">
    <property type="entry name" value="PLAC"/>
</dbReference>
<organism evidence="12 13">
    <name type="scientific">Chrysochloris asiatica</name>
    <name type="common">Cape golden mole</name>
    <dbReference type="NCBI Taxonomy" id="185453"/>
    <lineage>
        <taxon>Eukaryota</taxon>
        <taxon>Metazoa</taxon>
        <taxon>Chordata</taxon>
        <taxon>Craniata</taxon>
        <taxon>Vertebrata</taxon>
        <taxon>Euteleostomi</taxon>
        <taxon>Mammalia</taxon>
        <taxon>Eutheria</taxon>
        <taxon>Afrotheria</taxon>
        <taxon>Chrysochloridae</taxon>
        <taxon>Chrysochlorinae</taxon>
        <taxon>Chrysochloris</taxon>
    </lineage>
</organism>
<dbReference type="FunFam" id="2.20.100.10:FF:000025">
    <property type="entry name" value="ADAMTS like 1"/>
    <property type="match status" value="1"/>
</dbReference>
<dbReference type="Pfam" id="PF19236">
    <property type="entry name" value="ADAMTS_CR_3"/>
    <property type="match status" value="1"/>
</dbReference>
<evidence type="ECO:0000259" key="11">
    <source>
        <dbReference type="PROSITE" id="PS50900"/>
    </source>
</evidence>
<dbReference type="SUPFAM" id="SSF82895">
    <property type="entry name" value="TSP-1 type 1 repeat"/>
    <property type="match status" value="12"/>
</dbReference>
<dbReference type="InterPro" id="IPR045371">
    <property type="entry name" value="ADAMTS_CR_3"/>
</dbReference>
<keyword evidence="3" id="KW-0272">Extracellular matrix</keyword>
<dbReference type="CDD" id="cd00096">
    <property type="entry name" value="Ig"/>
    <property type="match status" value="1"/>
</dbReference>
<dbReference type="SUPFAM" id="SSF48726">
    <property type="entry name" value="Immunoglobulin"/>
    <property type="match status" value="3"/>
</dbReference>
<dbReference type="InterPro" id="IPR050439">
    <property type="entry name" value="ADAMTS_ADAMTS-like"/>
</dbReference>
<dbReference type="InterPro" id="IPR003599">
    <property type="entry name" value="Ig_sub"/>
</dbReference>
<dbReference type="PROSITE" id="PS50835">
    <property type="entry name" value="IG_LIKE"/>
    <property type="match status" value="3"/>
</dbReference>
<keyword evidence="4" id="KW-0732">Signal</keyword>
<evidence type="ECO:0000259" key="10">
    <source>
        <dbReference type="PROSITE" id="PS50835"/>
    </source>
</evidence>
<dbReference type="InterPro" id="IPR013098">
    <property type="entry name" value="Ig_I-set"/>
</dbReference>
<dbReference type="InterPro" id="IPR013783">
    <property type="entry name" value="Ig-like_fold"/>
</dbReference>
<feature type="compositionally biased region" description="Polar residues" evidence="9">
    <location>
        <begin position="1156"/>
        <end position="1169"/>
    </location>
</feature>
<gene>
    <name evidence="13" type="primary">ADAMTSL3</name>
</gene>
<dbReference type="GO" id="GO:0030198">
    <property type="term" value="P:extracellular matrix organization"/>
    <property type="evidence" value="ECO:0007669"/>
    <property type="project" value="InterPro"/>
</dbReference>
<evidence type="ECO:0000256" key="2">
    <source>
        <dbReference type="ARBA" id="ARBA00022525"/>
    </source>
</evidence>
<feature type="disulfide bond" evidence="8">
    <location>
        <begin position="89"/>
        <end position="121"/>
    </location>
</feature>
<dbReference type="PANTHER" id="PTHR13723:SF169">
    <property type="entry name" value="ADAMTS-LIKE PROTEIN 3"/>
    <property type="match status" value="1"/>
</dbReference>
<keyword evidence="12" id="KW-1185">Reference proteome</keyword>
<dbReference type="Pfam" id="PF19030">
    <property type="entry name" value="TSP1_ADAMTS"/>
    <property type="match status" value="11"/>
</dbReference>
<feature type="domain" description="Ig-like" evidence="10">
    <location>
        <begin position="895"/>
        <end position="991"/>
    </location>
</feature>
<dbReference type="OrthoDB" id="5948003at2759"/>
<dbReference type="FunFam" id="2.60.40.10:FF:000487">
    <property type="entry name" value="ADAMTS-like 3 isoform 1"/>
    <property type="match status" value="1"/>
</dbReference>
<dbReference type="Gene3D" id="2.60.120.830">
    <property type="match status" value="1"/>
</dbReference>
<dbReference type="Pfam" id="PF08686">
    <property type="entry name" value="PLAC"/>
    <property type="match status" value="1"/>
</dbReference>
<dbReference type="FunFam" id="2.20.100.10:FF:000005">
    <property type="entry name" value="ADAM metallopeptidase with thrombospondin type 1 motif 9"/>
    <property type="match status" value="2"/>
</dbReference>
<dbReference type="InterPro" id="IPR000884">
    <property type="entry name" value="TSP1_rpt"/>
</dbReference>
<feature type="region of interest" description="Disordered" evidence="9">
    <location>
        <begin position="1140"/>
        <end position="1171"/>
    </location>
</feature>
<name>A0A9B0U268_CHRAS</name>
<keyword evidence="7" id="KW-0325">Glycoprotein</keyword>
<sequence length="1697" mass="188697">MAKLLECEGVDRRKTDVREYQTTAEKSPGAYFLPEFALSPQGSFLEDTTGEQFLTYRYDDQTSRNTRSDEDKDGNWDAWSDWSDCSRTCGGGASYSLRRCLTGRNCEGQNIRYKTCSNNDCPPDAEDFRAQQCSAYNDVHYQGRYYEWLPRYNDPTSPCALKCHARGHNLVVELAPKVLDGTRCNADSLDMCISGICQAVGCDRQLGSNAKEDNCGVCAGDGSTCRLVRGQSKSHVSPEKREENAIAVPLGSRNVRITVKGPAHLFIESKTLQGSKGEHSFNSPGVFVVENTTVEFQRGSERQTFKIAGPLMADFIFKIRYTVAKDSVVQFFFYQPISHQWRQTDFFPCTATCGGGYQLNSAECVDTRLKRVVPDHYCHYYPENVKPKPKLKECSMDPCPSSDGFKEIMPYDHFQPLPRWEHNPWTACSVSCGGGIQRRSFVCVEESMHGEILQVEEWKCMYAPKPKVMQTCNLFDCPKWIAMEWSQCTVTCGRGLRYRVVLCINHQGQHVGGCNPQLKLHIKEECIIPIPCYKPKEKGPVEAKLPWLKQAQELEETRIATEEPTFIPEPWSACSTTCGLGVQVREVKCRVLLTFTQTETELPEEECEGPKLPTERTCLVEVCEESPASHPLGASGQEKDSEMTYDWEYTGFTPCTATCLGGHQEAIAVCLHTQTQQTVNDTLCDAAHRPPAMSQACNVEPCPPRWHTGSWGPCSATCGVGIQTRDVHCLHPGESLVPPEECRAEKPHALQACNQFDCPPSWHIEEWQQCSRTCGGGTQTRRVTCRQLLTDGSFLNLSDELCQGPKASSRKSCARTDCPPQFTAGDWLQCSVSCGVGIQRRKQVCQRLTAKGQRIPLNEVMCRNLPGPPLVRSCQMPACSKIQAVMKTKLGDPGPQILGVQRVYIQTREEKRINLTIGSRAYLLPNTSVIIKCPVRRFQKSMIQWEKDGHCLQNSKRLGITKSGSLKIHSLAAPDIGVYRCIAGAAQETVILKLIGTDNRLIAPPALRDHRRGYPGIDHNQDGGLGATGHKMRQMWRNKNELYLDDGQINNQPFLRALLDRCSNSAGNSNSWELKSKPFEAAVKQGAYSMDTAQFEELIRNMSQLMDTGEVSDDLASQLIYQLVAELAKAQPTHMQWRNTQGEVPPSAQLRGDTGSVLQNTNAKNSGRLTFNPKAPVLRRQGQAPEVSFNQTIHSRIGNTVYITNRTEVINILCDLLTPSETTYTWTKDGVLLQPSAKIVLDGTGKIQIRNPTRKEQGIYGCSVANHLGSDVESSSVLYAEAPAILSSERNISKPEHSHLSAVVGGVIEAALRANVTIRCPVKGVPQPSITWLKRGGSLSDNVSLLFNGSLLLQNISLENEGPYVCTASNALGKATATSVLHLLERRWPESKTVFHKGHKNHMHLASDTGPVNNHKPRETILQEPFWEPGNWTHCSASCGHLGTSIQRPRCMMANGQEVSEALCEQQQKPLAGFQPCNIRDCPARWLTSAWSECSASYGEGFRSRQVTCKQTKANGTVHVVSPRACATKDRPLRRKLCSSLPCAPRAVGPGSQYPGRCMGHALRVQPLQHTACQQHNGSVAPDSHCEDRKRPTFRRNCSSGACDGCWHAGPWRPCSASCGRGFQVRKVDCVHKRSCTPVDERHCGRQKKPTAWRHCLGSSCDRHCTDTTHYCLFVKHLHLCPIDLYKQRCCRSCQEG</sequence>
<dbReference type="Pfam" id="PF00090">
    <property type="entry name" value="TSP_1"/>
    <property type="match status" value="1"/>
</dbReference>
<evidence type="ECO:0000256" key="4">
    <source>
        <dbReference type="ARBA" id="ARBA00022729"/>
    </source>
</evidence>
<keyword evidence="5" id="KW-0677">Repeat</keyword>
<dbReference type="FunFam" id="2.20.100.10:FF:000011">
    <property type="entry name" value="A disintegrin and metalloproteinase with thrombospondin motifs 3"/>
    <property type="match status" value="1"/>
</dbReference>
<dbReference type="PANTHER" id="PTHR13723">
    <property type="entry name" value="ADAMTS A DISINTEGRIN AND METALLOPROTEASE WITH THROMBOSPONDIN MOTIFS PROTEASE"/>
    <property type="match status" value="1"/>
</dbReference>
<reference evidence="13" key="1">
    <citation type="submission" date="2025-08" db="UniProtKB">
        <authorList>
            <consortium name="RefSeq"/>
        </authorList>
    </citation>
    <scope>IDENTIFICATION</scope>
    <source>
        <tissue evidence="13">Spleen</tissue>
    </source>
</reference>
<dbReference type="Proteomes" id="UP000504623">
    <property type="component" value="Unplaced"/>
</dbReference>
<evidence type="ECO:0000256" key="5">
    <source>
        <dbReference type="ARBA" id="ARBA00022737"/>
    </source>
</evidence>
<evidence type="ECO:0000313" key="12">
    <source>
        <dbReference type="Proteomes" id="UP000504623"/>
    </source>
</evidence>
<dbReference type="CTD" id="57188"/>
<protein>
    <submittedName>
        <fullName evidence="13">ADAMTS-like protein 3</fullName>
    </submittedName>
</protein>
<evidence type="ECO:0000256" key="8">
    <source>
        <dbReference type="PIRSR" id="PIRSR613273-3"/>
    </source>
</evidence>
<proteinExistence type="predicted"/>
<dbReference type="RefSeq" id="XP_006871009.1">
    <property type="nucleotide sequence ID" value="XM_006870947.1"/>
</dbReference>
<evidence type="ECO:0000313" key="13">
    <source>
        <dbReference type="RefSeq" id="XP_006871009.1"/>
    </source>
</evidence>
<evidence type="ECO:0000256" key="7">
    <source>
        <dbReference type="ARBA" id="ARBA00023180"/>
    </source>
</evidence>
<dbReference type="GO" id="GO:0031012">
    <property type="term" value="C:extracellular matrix"/>
    <property type="evidence" value="ECO:0007669"/>
    <property type="project" value="TreeGrafter"/>
</dbReference>
<dbReference type="Gene3D" id="2.60.40.10">
    <property type="entry name" value="Immunoglobulins"/>
    <property type="match status" value="3"/>
</dbReference>
<feature type="disulfide bond" evidence="8">
    <location>
        <begin position="85"/>
        <end position="116"/>
    </location>
</feature>
<keyword evidence="2" id="KW-0964">Secreted</keyword>
<dbReference type="InterPro" id="IPR013273">
    <property type="entry name" value="ADAMTS/ADAMTS-like"/>
</dbReference>
<dbReference type="InterPro" id="IPR007110">
    <property type="entry name" value="Ig-like_dom"/>
</dbReference>
<dbReference type="Pfam" id="PF07679">
    <property type="entry name" value="I-set"/>
    <property type="match status" value="2"/>
</dbReference>
<dbReference type="Gene3D" id="2.20.100.10">
    <property type="entry name" value="Thrombospondin type-1 (TSP1) repeat"/>
    <property type="match status" value="12"/>
</dbReference>
<dbReference type="InterPro" id="IPR003598">
    <property type="entry name" value="Ig_sub2"/>
</dbReference>
<keyword evidence="6 8" id="KW-1015">Disulfide bond</keyword>
<feature type="domain" description="Ig-like" evidence="10">
    <location>
        <begin position="1283"/>
        <end position="1382"/>
    </location>
</feature>
<dbReference type="PROSITE" id="PS50900">
    <property type="entry name" value="PLAC"/>
    <property type="match status" value="1"/>
</dbReference>
<dbReference type="PROSITE" id="PS50092">
    <property type="entry name" value="TSP1"/>
    <property type="match status" value="11"/>
</dbReference>